<dbReference type="GO" id="GO:0035673">
    <property type="term" value="F:oligopeptide transmembrane transporter activity"/>
    <property type="evidence" value="ECO:0007669"/>
    <property type="project" value="InterPro"/>
</dbReference>
<evidence type="ECO:0000256" key="8">
    <source>
        <dbReference type="ARBA" id="ARBA00023136"/>
    </source>
</evidence>
<dbReference type="InterPro" id="IPR004813">
    <property type="entry name" value="OPT"/>
</dbReference>
<proteinExistence type="inferred from homology"/>
<keyword evidence="11" id="KW-1185">Reference proteome</keyword>
<name>A0A1Y2BZI6_9FUNG</name>
<feature type="transmembrane region" description="Helical" evidence="9">
    <location>
        <begin position="156"/>
        <end position="176"/>
    </location>
</feature>
<evidence type="ECO:0000256" key="9">
    <source>
        <dbReference type="SAM" id="Phobius"/>
    </source>
</evidence>
<evidence type="ECO:0000313" key="11">
    <source>
        <dbReference type="Proteomes" id="UP000193642"/>
    </source>
</evidence>
<feature type="transmembrane region" description="Helical" evidence="9">
    <location>
        <begin position="56"/>
        <end position="78"/>
    </location>
</feature>
<feature type="transmembrane region" description="Helical" evidence="9">
    <location>
        <begin position="574"/>
        <end position="592"/>
    </location>
</feature>
<feature type="transmembrane region" description="Helical" evidence="9">
    <location>
        <begin position="636"/>
        <end position="660"/>
    </location>
</feature>
<keyword evidence="3" id="KW-0813">Transport</keyword>
<reference evidence="10 11" key="1">
    <citation type="submission" date="2016-07" db="EMBL/GenBank/DDBJ databases">
        <title>Pervasive Adenine N6-methylation of Active Genes in Fungi.</title>
        <authorList>
            <consortium name="DOE Joint Genome Institute"/>
            <person name="Mondo S.J."/>
            <person name="Dannebaum R.O."/>
            <person name="Kuo R.C."/>
            <person name="Labutti K."/>
            <person name="Haridas S."/>
            <person name="Kuo A."/>
            <person name="Salamov A."/>
            <person name="Ahrendt S.R."/>
            <person name="Lipzen A."/>
            <person name="Sullivan W."/>
            <person name="Andreopoulos W.B."/>
            <person name="Clum A."/>
            <person name="Lindquist E."/>
            <person name="Daum C."/>
            <person name="Ramamoorthy G.K."/>
            <person name="Gryganskyi A."/>
            <person name="Culley D."/>
            <person name="Magnuson J.K."/>
            <person name="James T.Y."/>
            <person name="O'Malley M.A."/>
            <person name="Stajich J.E."/>
            <person name="Spatafora J.W."/>
            <person name="Visel A."/>
            <person name="Grigoriev I.V."/>
        </authorList>
    </citation>
    <scope>NUCLEOTIDE SEQUENCE [LARGE SCALE GENOMIC DNA]</scope>
    <source>
        <strain evidence="10 11">JEL800</strain>
    </source>
</reference>
<evidence type="ECO:0000256" key="1">
    <source>
        <dbReference type="ARBA" id="ARBA00004141"/>
    </source>
</evidence>
<evidence type="ECO:0000256" key="7">
    <source>
        <dbReference type="ARBA" id="ARBA00022989"/>
    </source>
</evidence>
<protein>
    <submittedName>
        <fullName evidence="10">OPT superfamily oligopeptide transporter</fullName>
    </submittedName>
</protein>
<feature type="transmembrane region" description="Helical" evidence="9">
    <location>
        <begin position="537"/>
        <end position="562"/>
    </location>
</feature>
<dbReference type="EMBL" id="MCGO01000036">
    <property type="protein sequence ID" value="ORY40178.1"/>
    <property type="molecule type" value="Genomic_DNA"/>
</dbReference>
<evidence type="ECO:0000256" key="5">
    <source>
        <dbReference type="ARBA" id="ARBA00022856"/>
    </source>
</evidence>
<comment type="caution">
    <text evidence="10">The sequence shown here is derived from an EMBL/GenBank/DDBJ whole genome shotgun (WGS) entry which is preliminary data.</text>
</comment>
<evidence type="ECO:0000256" key="2">
    <source>
        <dbReference type="ARBA" id="ARBA00008807"/>
    </source>
</evidence>
<organism evidence="10 11">
    <name type="scientific">Rhizoclosmatium globosum</name>
    <dbReference type="NCBI Taxonomy" id="329046"/>
    <lineage>
        <taxon>Eukaryota</taxon>
        <taxon>Fungi</taxon>
        <taxon>Fungi incertae sedis</taxon>
        <taxon>Chytridiomycota</taxon>
        <taxon>Chytridiomycota incertae sedis</taxon>
        <taxon>Chytridiomycetes</taxon>
        <taxon>Chytridiales</taxon>
        <taxon>Chytriomycetaceae</taxon>
        <taxon>Rhizoclosmatium</taxon>
    </lineage>
</organism>
<feature type="transmembrane region" description="Helical" evidence="9">
    <location>
        <begin position="85"/>
        <end position="104"/>
    </location>
</feature>
<evidence type="ECO:0000313" key="10">
    <source>
        <dbReference type="EMBL" id="ORY40178.1"/>
    </source>
</evidence>
<dbReference type="GO" id="GO:0015031">
    <property type="term" value="P:protein transport"/>
    <property type="evidence" value="ECO:0007669"/>
    <property type="project" value="UniProtKB-KW"/>
</dbReference>
<keyword evidence="7 9" id="KW-1133">Transmembrane helix</keyword>
<feature type="transmembrane region" description="Helical" evidence="9">
    <location>
        <begin position="188"/>
        <end position="204"/>
    </location>
</feature>
<evidence type="ECO:0000256" key="3">
    <source>
        <dbReference type="ARBA" id="ARBA00022448"/>
    </source>
</evidence>
<feature type="transmembrane region" description="Helical" evidence="9">
    <location>
        <begin position="488"/>
        <end position="508"/>
    </location>
</feature>
<dbReference type="Proteomes" id="UP000193642">
    <property type="component" value="Unassembled WGS sequence"/>
</dbReference>
<dbReference type="Pfam" id="PF03169">
    <property type="entry name" value="OPT"/>
    <property type="match status" value="1"/>
</dbReference>
<comment type="similarity">
    <text evidence="2">Belongs to the oligopeptide OPT transporter family.</text>
</comment>
<comment type="subcellular location">
    <subcellularLocation>
        <location evidence="1">Membrane</location>
        <topology evidence="1">Multi-pass membrane protein</topology>
    </subcellularLocation>
</comment>
<dbReference type="GO" id="GO:0016020">
    <property type="term" value="C:membrane"/>
    <property type="evidence" value="ECO:0007669"/>
    <property type="project" value="UniProtKB-SubCell"/>
</dbReference>
<feature type="transmembrane region" description="Helical" evidence="9">
    <location>
        <begin position="430"/>
        <end position="450"/>
    </location>
</feature>
<accession>A0A1Y2BZI6</accession>
<feature type="transmembrane region" description="Helical" evidence="9">
    <location>
        <begin position="224"/>
        <end position="244"/>
    </location>
</feature>
<dbReference type="OrthoDB" id="9986677at2759"/>
<feature type="transmembrane region" description="Helical" evidence="9">
    <location>
        <begin position="604"/>
        <end position="624"/>
    </location>
</feature>
<feature type="transmembrane region" description="Helical" evidence="9">
    <location>
        <begin position="269"/>
        <end position="290"/>
    </location>
</feature>
<keyword evidence="8 9" id="KW-0472">Membrane</keyword>
<dbReference type="InterPro" id="IPR004648">
    <property type="entry name" value="Oligpept_transpt"/>
</dbReference>
<dbReference type="PANTHER" id="PTHR22601">
    <property type="entry name" value="ISP4 LIKE PROTEIN"/>
    <property type="match status" value="1"/>
</dbReference>
<keyword evidence="6" id="KW-0653">Protein transport</keyword>
<sequence>MTSADQIAAEESKKVAEFIATHPDLEGDVELEDISDVEDRIDFIVPQTDDPSTPVFTVRSITLGTFWCILLSFANTALSFRTNAFAVGANVAIILSYPMGLFWAKALPSGNIINPGPFSLKEHVLIYIMASCSGQPYGIDNVVAQVMPDLMGNVSITFIQAFAFVLVTQFLGYGMSGLTRRFLVKPTAMWWPGIMATVAIMTSFHKVETGEATGNRYTWSRFKVFWIASQPFLQTVSILCVFTGNGRQGDVVPQTGGGIRSNPAGIPTAFNYIAASTTNGVGLLGLTFDWTYVTSTYVTSPLWAVSVFIGGSIFFQWILTPIFFALDIWGINNKMTEDGNYVYFYNASDNYNLNITAYNDVAPVHITGFFALTYATSFLAITASISHVVLWYGKDIYRQTMNAFRQIRDEVDALDKHVKMMEAYPEIPDWAYLGFLAITTVAAVLVSVFTPFNMPWWAIFFNIFLCAIFILPFGVIQAISGFSLGLNVLTEFVIGLMIPGQTVAVMAFKSWGTNNLIQALALSQDLKLGQYLHIPPFAMVFAQFWGTLINAIVSTAACWYMMFNSGELLKDPNWRYNGYQVFYSAGGIWGAIGPQRFFGIGSLYQGLLWCFLVGAIAPAIPWLANKYVAKSSHWHLINFPLFFSLAGAGYNQCTFVVPLLVSWYCQHYLYKNNREFFQKYVYVIGSAFDAGSGLMSLVGSILAVADASYNDYGCEYYLDWVKIPLLLESHVFSTLRGKSLAASWPRSIT</sequence>
<feature type="transmembrane region" description="Helical" evidence="9">
    <location>
        <begin position="680"/>
        <end position="705"/>
    </location>
</feature>
<evidence type="ECO:0000256" key="6">
    <source>
        <dbReference type="ARBA" id="ARBA00022927"/>
    </source>
</evidence>
<feature type="transmembrane region" description="Helical" evidence="9">
    <location>
        <begin position="369"/>
        <end position="392"/>
    </location>
</feature>
<gene>
    <name evidence="10" type="ORF">BCR33DRAFT_828592</name>
</gene>
<keyword evidence="5" id="KW-0571">Peptide transport</keyword>
<evidence type="ECO:0000256" key="4">
    <source>
        <dbReference type="ARBA" id="ARBA00022692"/>
    </source>
</evidence>
<feature type="transmembrane region" description="Helical" evidence="9">
    <location>
        <begin position="456"/>
        <end position="476"/>
    </location>
</feature>
<dbReference type="AlphaFoldDB" id="A0A1Y2BZI6"/>
<keyword evidence="4 9" id="KW-0812">Transmembrane</keyword>
<dbReference type="NCBIfam" id="TIGR00728">
    <property type="entry name" value="OPT_sfam"/>
    <property type="match status" value="1"/>
</dbReference>
<feature type="transmembrane region" description="Helical" evidence="9">
    <location>
        <begin position="302"/>
        <end position="326"/>
    </location>
</feature>